<protein>
    <recommendedName>
        <fullName evidence="4">DUF1772 domain-containing protein</fullName>
    </recommendedName>
</protein>
<organism evidence="2 3">
    <name type="scientific">Actinocatenispora comari</name>
    <dbReference type="NCBI Taxonomy" id="2807577"/>
    <lineage>
        <taxon>Bacteria</taxon>
        <taxon>Bacillati</taxon>
        <taxon>Actinomycetota</taxon>
        <taxon>Actinomycetes</taxon>
        <taxon>Micromonosporales</taxon>
        <taxon>Micromonosporaceae</taxon>
        <taxon>Actinocatenispora</taxon>
    </lineage>
</organism>
<dbReference type="EMBL" id="BOPO01000064">
    <property type="protein sequence ID" value="GIL28477.1"/>
    <property type="molecule type" value="Genomic_DNA"/>
</dbReference>
<reference evidence="3" key="1">
    <citation type="journal article" date="2021" name="Int. J. Syst. Evol. Microbiol.">
        <title>Actinocatenispora comari sp. nov., an endophytic actinomycete isolated from aerial parts of Comarum salesowianum.</title>
        <authorList>
            <person name="Oyunbileg N."/>
            <person name="Iizaka Y."/>
            <person name="Hamada M."/>
            <person name="Davaapurev B.O."/>
            <person name="Fukumoto A."/>
            <person name="Tsetseg B."/>
            <person name="Kato F."/>
            <person name="Tamura T."/>
            <person name="Batkhuu J."/>
            <person name="Anzai Y."/>
        </authorList>
    </citation>
    <scope>NUCLEOTIDE SEQUENCE [LARGE SCALE GENOMIC DNA]</scope>
    <source>
        <strain evidence="3">NUM-2625</strain>
    </source>
</reference>
<evidence type="ECO:0000313" key="3">
    <source>
        <dbReference type="Proteomes" id="UP000614996"/>
    </source>
</evidence>
<feature type="transmembrane region" description="Helical" evidence="1">
    <location>
        <begin position="26"/>
        <end position="53"/>
    </location>
</feature>
<comment type="caution">
    <text evidence="2">The sequence shown here is derived from an EMBL/GenBank/DDBJ whole genome shotgun (WGS) entry which is preliminary data.</text>
</comment>
<dbReference type="Pfam" id="PF08592">
    <property type="entry name" value="Anthrone_oxy"/>
    <property type="match status" value="1"/>
</dbReference>
<keyword evidence="1" id="KW-0812">Transmembrane</keyword>
<feature type="transmembrane region" description="Helical" evidence="1">
    <location>
        <begin position="157"/>
        <end position="175"/>
    </location>
</feature>
<dbReference type="Proteomes" id="UP000614996">
    <property type="component" value="Unassembled WGS sequence"/>
</dbReference>
<proteinExistence type="predicted"/>
<name>A0A8J4EKQ7_9ACTN</name>
<evidence type="ECO:0000256" key="1">
    <source>
        <dbReference type="SAM" id="Phobius"/>
    </source>
</evidence>
<keyword evidence="1" id="KW-0472">Membrane</keyword>
<gene>
    <name evidence="2" type="ORF">NUM_37310</name>
</gene>
<sequence>MLVDDGEHRREVLGEGETLMGAVRDVALGLATLGFGLMAGLFYAFAVAVMPALRGAADRTFVDVMQRINTAILNRWFLSVYVGVLLPAVAAAALHVPAGGRAVLPWVLAGLLLYLVMFLITGGVNVPLNNKLDAAGDPADPAAVRRAFEGVWVRWNVVRALTSTGAFACLVVALVRAA</sequence>
<dbReference type="InterPro" id="IPR013901">
    <property type="entry name" value="Anthrone_oxy"/>
</dbReference>
<accession>A0A8J4EKQ7</accession>
<feature type="transmembrane region" description="Helical" evidence="1">
    <location>
        <begin position="103"/>
        <end position="124"/>
    </location>
</feature>
<evidence type="ECO:0008006" key="4">
    <source>
        <dbReference type="Google" id="ProtNLM"/>
    </source>
</evidence>
<dbReference type="AlphaFoldDB" id="A0A8J4EKQ7"/>
<feature type="transmembrane region" description="Helical" evidence="1">
    <location>
        <begin position="73"/>
        <end position="96"/>
    </location>
</feature>
<keyword evidence="3" id="KW-1185">Reference proteome</keyword>
<keyword evidence="1" id="KW-1133">Transmembrane helix</keyword>
<evidence type="ECO:0000313" key="2">
    <source>
        <dbReference type="EMBL" id="GIL28477.1"/>
    </source>
</evidence>